<dbReference type="SUPFAM" id="SSF53850">
    <property type="entry name" value="Periplasmic binding protein-like II"/>
    <property type="match status" value="1"/>
</dbReference>
<gene>
    <name evidence="3" type="ORF">DN603_29040</name>
</gene>
<accession>A0A443VE89</accession>
<organism evidence="3 4">
    <name type="scientific">Raoultella planticola</name>
    <name type="common">Klebsiella planticola</name>
    <dbReference type="NCBI Taxonomy" id="575"/>
    <lineage>
        <taxon>Bacteria</taxon>
        <taxon>Pseudomonadati</taxon>
        <taxon>Pseudomonadota</taxon>
        <taxon>Gammaproteobacteria</taxon>
        <taxon>Enterobacterales</taxon>
        <taxon>Enterobacteriaceae</taxon>
        <taxon>Klebsiella/Raoultella group</taxon>
        <taxon>Raoultella</taxon>
    </lineage>
</organism>
<reference evidence="3 4" key="1">
    <citation type="submission" date="2018-06" db="EMBL/GenBank/DDBJ databases">
        <title>Carbapenemase-producing Enterobacteriaceae present in wastewater treatment plant effluent and nearby surface waters in the US.</title>
        <authorList>
            <person name="Mathys D.A."/>
            <person name="Mollenkopf D.F."/>
            <person name="Feicht S.M."/>
            <person name="Adams R.J."/>
            <person name="Albers A.L."/>
            <person name="Stuever D.M."/>
            <person name="Daniels J.B."/>
            <person name="Wittum T.E."/>
        </authorList>
    </citation>
    <scope>NUCLEOTIDE SEQUENCE [LARGE SCALE GENOMIC DNA]</scope>
    <source>
        <strain evidence="3 4">GEO_47_Down_B</strain>
    </source>
</reference>
<dbReference type="Proteomes" id="UP000288843">
    <property type="component" value="Unassembled WGS sequence"/>
</dbReference>
<comment type="caution">
    <text evidence="3">The sequence shown here is derived from an EMBL/GenBank/DDBJ whole genome shotgun (WGS) entry which is preliminary data.</text>
</comment>
<evidence type="ECO:0000256" key="1">
    <source>
        <dbReference type="ARBA" id="ARBA00009437"/>
    </source>
</evidence>
<dbReference type="PANTHER" id="PTHR30537:SF5">
    <property type="entry name" value="HTH-TYPE TRANSCRIPTIONAL ACTIVATOR TTDR-RELATED"/>
    <property type="match status" value="1"/>
</dbReference>
<dbReference type="EMBL" id="QKOX01000055">
    <property type="protein sequence ID" value="RWT14404.1"/>
    <property type="molecule type" value="Genomic_DNA"/>
</dbReference>
<sequence>MMPVLLEIAAKYPEIRLVLTFNDRVIDPLDMGFDLAVRFGPLKDTADLIARALNPQKLIRCASPDYLLRYGTPGNVGDLHNECHRVAEQRDPACHQKA</sequence>
<dbReference type="Pfam" id="PF03466">
    <property type="entry name" value="LysR_substrate"/>
    <property type="match status" value="1"/>
</dbReference>
<dbReference type="RefSeq" id="WP_057108462.1">
    <property type="nucleotide sequence ID" value="NZ_ABZSJN020000502.1"/>
</dbReference>
<dbReference type="InterPro" id="IPR005119">
    <property type="entry name" value="LysR_subst-bd"/>
</dbReference>
<protein>
    <recommendedName>
        <fullName evidence="2">LysR substrate-binding domain-containing protein</fullName>
    </recommendedName>
</protein>
<evidence type="ECO:0000313" key="4">
    <source>
        <dbReference type="Proteomes" id="UP000288843"/>
    </source>
</evidence>
<dbReference type="InterPro" id="IPR058163">
    <property type="entry name" value="LysR-type_TF_proteobact-type"/>
</dbReference>
<dbReference type="AlphaFoldDB" id="A0A443VE89"/>
<evidence type="ECO:0000313" key="3">
    <source>
        <dbReference type="EMBL" id="RWT14404.1"/>
    </source>
</evidence>
<name>A0A443VE89_RAOPL</name>
<dbReference type="PANTHER" id="PTHR30537">
    <property type="entry name" value="HTH-TYPE TRANSCRIPTIONAL REGULATOR"/>
    <property type="match status" value="1"/>
</dbReference>
<feature type="domain" description="LysR substrate-binding" evidence="2">
    <location>
        <begin position="1"/>
        <end position="83"/>
    </location>
</feature>
<comment type="similarity">
    <text evidence="1">Belongs to the LysR transcriptional regulatory family.</text>
</comment>
<dbReference type="Gene3D" id="3.40.190.10">
    <property type="entry name" value="Periplasmic binding protein-like II"/>
    <property type="match status" value="2"/>
</dbReference>
<evidence type="ECO:0000259" key="2">
    <source>
        <dbReference type="Pfam" id="PF03466"/>
    </source>
</evidence>
<proteinExistence type="inferred from homology"/>